<dbReference type="SUPFAM" id="SSF116842">
    <property type="entry name" value="XseB-like"/>
    <property type="match status" value="1"/>
</dbReference>
<evidence type="ECO:0000256" key="4">
    <source>
        <dbReference type="ARBA" id="ARBA00022801"/>
    </source>
</evidence>
<dbReference type="NCBIfam" id="TIGR01280">
    <property type="entry name" value="xseB"/>
    <property type="match status" value="1"/>
</dbReference>
<dbReference type="Gene3D" id="1.10.287.1040">
    <property type="entry name" value="Exonuclease VII, small subunit"/>
    <property type="match status" value="1"/>
</dbReference>
<comment type="subunit">
    <text evidence="6">Heterooligomer composed of large and small subunits.</text>
</comment>
<dbReference type="HAMAP" id="MF_00337">
    <property type="entry name" value="Exonuc_7_S"/>
    <property type="match status" value="1"/>
</dbReference>
<feature type="compositionally biased region" description="Acidic residues" evidence="7">
    <location>
        <begin position="231"/>
        <end position="242"/>
    </location>
</feature>
<proteinExistence type="inferred from homology"/>
<evidence type="ECO:0000256" key="1">
    <source>
        <dbReference type="ARBA" id="ARBA00009998"/>
    </source>
</evidence>
<accession>A0ABZ0RC64</accession>
<feature type="compositionally biased region" description="Low complexity" evidence="7">
    <location>
        <begin position="107"/>
        <end position="118"/>
    </location>
</feature>
<keyword evidence="5 6" id="KW-0269">Exonuclease</keyword>
<evidence type="ECO:0000256" key="3">
    <source>
        <dbReference type="ARBA" id="ARBA00022722"/>
    </source>
</evidence>
<gene>
    <name evidence="6" type="primary">xseB</name>
    <name evidence="8" type="ORF">R0V15_05585</name>
</gene>
<comment type="subcellular location">
    <subcellularLocation>
        <location evidence="6">Cytoplasm</location>
    </subcellularLocation>
</comment>
<evidence type="ECO:0000256" key="7">
    <source>
        <dbReference type="SAM" id="MobiDB-lite"/>
    </source>
</evidence>
<evidence type="ECO:0000313" key="8">
    <source>
        <dbReference type="EMBL" id="WPJ88347.1"/>
    </source>
</evidence>
<dbReference type="Proteomes" id="UP001323411">
    <property type="component" value="Chromosome"/>
</dbReference>
<keyword evidence="2 6" id="KW-0963">Cytoplasm</keyword>
<feature type="region of interest" description="Disordered" evidence="7">
    <location>
        <begin position="1"/>
        <end position="36"/>
    </location>
</feature>
<evidence type="ECO:0000256" key="5">
    <source>
        <dbReference type="ARBA" id="ARBA00022839"/>
    </source>
</evidence>
<dbReference type="InterPro" id="IPR037004">
    <property type="entry name" value="Exonuc_VII_ssu_sf"/>
</dbReference>
<name>A0ABZ0RC64_9ACTO</name>
<dbReference type="RefSeq" id="WP_016443206.1">
    <property type="nucleotide sequence ID" value="NZ_CP138854.1"/>
</dbReference>
<dbReference type="EMBL" id="CP138854">
    <property type="protein sequence ID" value="WPJ88347.1"/>
    <property type="molecule type" value="Genomic_DNA"/>
</dbReference>
<dbReference type="NCBIfam" id="NF002139">
    <property type="entry name" value="PRK00977.1-3"/>
    <property type="match status" value="1"/>
</dbReference>
<comment type="similarity">
    <text evidence="1 6">Belongs to the XseB family.</text>
</comment>
<feature type="region of interest" description="Disordered" evidence="7">
    <location>
        <begin position="182"/>
        <end position="260"/>
    </location>
</feature>
<sequence>MATKGPTPEGFTPPAPAPDSPHNLPHASVASAPRPREDIEARVATLSYEEARARLVDIVSRLEQGSIPLEESLRLWEVGESLARHCQSWLDGAAARIDAAERGESLADLPDPAGAAPAPAQPAMPAPANQAAAPASTPVNPAPPAAAPQGSYQAPAPAIPAQASKEDRVAALREAVREVRAEDVPAIQPAPQAAPAAASAPAAPRGEAAPTGTPGGATVTQQTSVANPAASDDDDFDPEEFADGTGLDTTPLTRHPEDFA</sequence>
<dbReference type="InterPro" id="IPR003761">
    <property type="entry name" value="Exonuc_VII_S"/>
</dbReference>
<keyword evidence="3 6" id="KW-0540">Nuclease</keyword>
<feature type="compositionally biased region" description="Low complexity" evidence="7">
    <location>
        <begin position="126"/>
        <end position="139"/>
    </location>
</feature>
<evidence type="ECO:0000256" key="6">
    <source>
        <dbReference type="HAMAP-Rule" id="MF_00337"/>
    </source>
</evidence>
<feature type="compositionally biased region" description="Low complexity" evidence="7">
    <location>
        <begin position="147"/>
        <end position="163"/>
    </location>
</feature>
<feature type="region of interest" description="Disordered" evidence="7">
    <location>
        <begin position="101"/>
        <end position="170"/>
    </location>
</feature>
<dbReference type="GO" id="GO:0008855">
    <property type="term" value="F:exodeoxyribonuclease VII activity"/>
    <property type="evidence" value="ECO:0007669"/>
    <property type="project" value="UniProtKB-EC"/>
</dbReference>
<protein>
    <recommendedName>
        <fullName evidence="6">Exodeoxyribonuclease 7 small subunit</fullName>
        <ecNumber evidence="6">3.1.11.6</ecNumber>
    </recommendedName>
    <alternativeName>
        <fullName evidence="6">Exodeoxyribonuclease VII small subunit</fullName>
        <shortName evidence="6">Exonuclease VII small subunit</shortName>
    </alternativeName>
</protein>
<keyword evidence="4 6" id="KW-0378">Hydrolase</keyword>
<comment type="catalytic activity">
    <reaction evidence="6">
        <text>Exonucleolytic cleavage in either 5'- to 3'- or 3'- to 5'-direction to yield nucleoside 5'-phosphates.</text>
        <dbReference type="EC" id="3.1.11.6"/>
    </reaction>
</comment>
<dbReference type="PANTHER" id="PTHR34137">
    <property type="entry name" value="EXODEOXYRIBONUCLEASE 7 SMALL SUBUNIT"/>
    <property type="match status" value="1"/>
</dbReference>
<keyword evidence="9" id="KW-1185">Reference proteome</keyword>
<dbReference type="PANTHER" id="PTHR34137:SF1">
    <property type="entry name" value="EXODEOXYRIBONUCLEASE 7 SMALL SUBUNIT"/>
    <property type="match status" value="1"/>
</dbReference>
<evidence type="ECO:0000313" key="9">
    <source>
        <dbReference type="Proteomes" id="UP001323411"/>
    </source>
</evidence>
<feature type="compositionally biased region" description="Low complexity" evidence="7">
    <location>
        <begin position="184"/>
        <end position="222"/>
    </location>
</feature>
<organism evidence="8 9">
    <name type="scientific">Schaalia turicensis</name>
    <dbReference type="NCBI Taxonomy" id="131111"/>
    <lineage>
        <taxon>Bacteria</taxon>
        <taxon>Bacillati</taxon>
        <taxon>Actinomycetota</taxon>
        <taxon>Actinomycetes</taxon>
        <taxon>Actinomycetales</taxon>
        <taxon>Actinomycetaceae</taxon>
        <taxon>Schaalia</taxon>
    </lineage>
</organism>
<dbReference type="EC" id="3.1.11.6" evidence="6"/>
<reference evidence="8 9" key="1">
    <citation type="submission" date="2023-10" db="EMBL/GenBank/DDBJ databases">
        <authorList>
            <person name="Choi B."/>
        </authorList>
    </citation>
    <scope>NUCLEOTIDE SEQUENCE [LARGE SCALE GENOMIC DNA]</scope>
    <source>
        <strain evidence="8 9">UMB5448B</strain>
    </source>
</reference>
<comment type="function">
    <text evidence="6">Bidirectionally degrades single-stranded DNA into large acid-insoluble oligonucleotides, which are then degraded further into small acid-soluble oligonucleotides.</text>
</comment>
<dbReference type="Pfam" id="PF02609">
    <property type="entry name" value="Exonuc_VII_S"/>
    <property type="match status" value="1"/>
</dbReference>
<evidence type="ECO:0000256" key="2">
    <source>
        <dbReference type="ARBA" id="ARBA00022490"/>
    </source>
</evidence>